<feature type="region of interest" description="Disordered" evidence="9">
    <location>
        <begin position="90"/>
        <end position="109"/>
    </location>
</feature>
<feature type="domain" description="PNPLA" evidence="10">
    <location>
        <begin position="26"/>
        <end position="261"/>
    </location>
</feature>
<keyword evidence="4 7" id="KW-0442">Lipid degradation</keyword>
<reference evidence="11" key="1">
    <citation type="submission" date="2024-10" db="EMBL/GenBank/DDBJ databases">
        <authorList>
            <person name="Ryan C."/>
        </authorList>
    </citation>
    <scope>NUCLEOTIDE SEQUENCE [LARGE SCALE GENOMIC DNA]</scope>
</reference>
<dbReference type="AlphaFoldDB" id="A0ABC9B0I8"/>
<comment type="similarity">
    <text evidence="1 8">Belongs to the patatin family.</text>
</comment>
<comment type="function">
    <text evidence="6">Possesses non-specific lipolytic acyl hydrolase (LAH) activity. Hydrolyzes phospholipids as well as galactolipids. May play a role in disease resistance.</text>
</comment>
<dbReference type="PROSITE" id="PS51635">
    <property type="entry name" value="PNPLA"/>
    <property type="match status" value="1"/>
</dbReference>
<proteinExistence type="inferred from homology"/>
<feature type="short sequence motif" description="DGA/G" evidence="7">
    <location>
        <begin position="248"/>
        <end position="250"/>
    </location>
</feature>
<dbReference type="PANTHER" id="PTHR32176">
    <property type="entry name" value="XYLOSE ISOMERASE"/>
    <property type="match status" value="1"/>
</dbReference>
<dbReference type="InterPro" id="IPR002641">
    <property type="entry name" value="PNPLA_dom"/>
</dbReference>
<feature type="compositionally biased region" description="Polar residues" evidence="9">
    <location>
        <begin position="94"/>
        <end position="104"/>
    </location>
</feature>
<dbReference type="Proteomes" id="UP001497457">
    <property type="component" value="Chromosome 24b"/>
</dbReference>
<protein>
    <recommendedName>
        <fullName evidence="8">Patatin</fullName>
        <ecNumber evidence="8">3.1.1.-</ecNumber>
    </recommendedName>
</protein>
<keyword evidence="2 7" id="KW-0378">Hydrolase</keyword>
<gene>
    <name evidence="11" type="ORF">URODEC1_LOCUS60673</name>
</gene>
<dbReference type="EC" id="3.1.1.-" evidence="8"/>
<evidence type="ECO:0000313" key="11">
    <source>
        <dbReference type="EMBL" id="CAL4991462.1"/>
    </source>
</evidence>
<keyword evidence="5 7" id="KW-0443">Lipid metabolism</keyword>
<dbReference type="GO" id="GO:0006952">
    <property type="term" value="P:defense response"/>
    <property type="evidence" value="ECO:0007669"/>
    <property type="project" value="UniProtKB-KW"/>
</dbReference>
<dbReference type="FunFam" id="3.40.1090.10:FF:000005">
    <property type="entry name" value="Patatin"/>
    <property type="match status" value="1"/>
</dbReference>
<feature type="short sequence motif" description="GXSXG" evidence="7">
    <location>
        <begin position="68"/>
        <end position="72"/>
    </location>
</feature>
<evidence type="ECO:0000256" key="9">
    <source>
        <dbReference type="SAM" id="MobiDB-lite"/>
    </source>
</evidence>
<dbReference type="PANTHER" id="PTHR32176:SF111">
    <property type="entry name" value="PATATIN"/>
    <property type="match status" value="1"/>
</dbReference>
<keyword evidence="12" id="KW-1185">Reference proteome</keyword>
<feature type="active site" description="Proton acceptor" evidence="7">
    <location>
        <position position="248"/>
    </location>
</feature>
<dbReference type="Gene3D" id="3.40.1090.10">
    <property type="entry name" value="Cytosolic phospholipase A2 catalytic domain"/>
    <property type="match status" value="1"/>
</dbReference>
<evidence type="ECO:0000256" key="8">
    <source>
        <dbReference type="RuleBase" id="RU361262"/>
    </source>
</evidence>
<keyword evidence="3" id="KW-0611">Plant defense</keyword>
<evidence type="ECO:0000256" key="7">
    <source>
        <dbReference type="PROSITE-ProRule" id="PRU01161"/>
    </source>
</evidence>
<evidence type="ECO:0000256" key="6">
    <source>
        <dbReference type="ARBA" id="ARBA00025642"/>
    </source>
</evidence>
<dbReference type="InterPro" id="IPR016035">
    <property type="entry name" value="Acyl_Trfase/lysoPLipase"/>
</dbReference>
<feature type="short sequence motif" description="GXGXXG" evidence="7">
    <location>
        <begin position="30"/>
        <end position="35"/>
    </location>
</feature>
<dbReference type="SUPFAM" id="SSF52151">
    <property type="entry name" value="FabD/lysophospholipase-like"/>
    <property type="match status" value="1"/>
</dbReference>
<dbReference type="EMBL" id="OZ075134">
    <property type="protein sequence ID" value="CAL4991462.1"/>
    <property type="molecule type" value="Genomic_DNA"/>
</dbReference>
<evidence type="ECO:0000259" key="10">
    <source>
        <dbReference type="PROSITE" id="PS51635"/>
    </source>
</evidence>
<evidence type="ECO:0000256" key="2">
    <source>
        <dbReference type="ARBA" id="ARBA00022801"/>
    </source>
</evidence>
<name>A0ABC9B0I8_9POAL</name>
<accession>A0ABC9B0I8</accession>
<evidence type="ECO:0000313" key="12">
    <source>
        <dbReference type="Proteomes" id="UP001497457"/>
    </source>
</evidence>
<dbReference type="CDD" id="cd07214">
    <property type="entry name" value="Pat17_isozyme_like"/>
    <property type="match status" value="1"/>
</dbReference>
<evidence type="ECO:0000256" key="1">
    <source>
        <dbReference type="ARBA" id="ARBA00010240"/>
    </source>
</evidence>
<comment type="function">
    <text evidence="8">Lipolytic acyl hydrolase (LAH).</text>
</comment>
<comment type="domain">
    <text evidence="8">The nitrogen atoms of the two glycine residues in the GGXR motif define the oxyanion hole, and stabilize the oxyanion that forms during the nucleophilic attack by the catalytic serine during substrate cleavage.</text>
</comment>
<sequence length="432" mass="47065">MGSNGTTGHTSAVAPPPSQGRLITVLSIDGGGIRGLIPATIIACLEAKLQELDGPEARIADYFDVIAGTSTGALITAMLAAPDDNKRPLFLPRTSASSTSTMGPRSSPKESMMQFSIRSISKNSSFGVSATYQTTCCCRIGFLKPVANLLSVMRGPKYDGAFLHDKIKSLTHDVRIADTVTNVVMPAFDVKCLQPVIFSTYEAQHEPLKNAHLSDICISTAAAPTYFPAHYFRMEGPDGKSREFHLVDGGVAANNPTMVAMSMLTKEVLRHNPDFRPMEYGNFLIISVGTGSPKQAEMYTAPKCAKWRLLRWLYDGGFTPLIDIFSHASADVVDIHAQVLLEALRCEKDYLRIQDDSLVGPTSPVDIATKENMEALIGIGTELLKKPVARVNIDTGIYETVPGMGTNKQALERFARKLSDELKLRKKNFNSY</sequence>
<feature type="active site" description="Nucleophile" evidence="7">
    <location>
        <position position="70"/>
    </location>
</feature>
<dbReference type="Pfam" id="PF01734">
    <property type="entry name" value="Patatin"/>
    <property type="match status" value="1"/>
</dbReference>
<evidence type="ECO:0000256" key="3">
    <source>
        <dbReference type="ARBA" id="ARBA00022821"/>
    </source>
</evidence>
<dbReference type="GO" id="GO:0016042">
    <property type="term" value="P:lipid catabolic process"/>
    <property type="evidence" value="ECO:0007669"/>
    <property type="project" value="UniProtKB-UniRule"/>
</dbReference>
<evidence type="ECO:0000256" key="4">
    <source>
        <dbReference type="ARBA" id="ARBA00022963"/>
    </source>
</evidence>
<evidence type="ECO:0000256" key="5">
    <source>
        <dbReference type="ARBA" id="ARBA00023098"/>
    </source>
</evidence>
<organism evidence="11 12">
    <name type="scientific">Urochloa decumbens</name>
    <dbReference type="NCBI Taxonomy" id="240449"/>
    <lineage>
        <taxon>Eukaryota</taxon>
        <taxon>Viridiplantae</taxon>
        <taxon>Streptophyta</taxon>
        <taxon>Embryophyta</taxon>
        <taxon>Tracheophyta</taxon>
        <taxon>Spermatophyta</taxon>
        <taxon>Magnoliopsida</taxon>
        <taxon>Liliopsida</taxon>
        <taxon>Poales</taxon>
        <taxon>Poaceae</taxon>
        <taxon>PACMAD clade</taxon>
        <taxon>Panicoideae</taxon>
        <taxon>Panicodae</taxon>
        <taxon>Paniceae</taxon>
        <taxon>Melinidinae</taxon>
        <taxon>Urochloa</taxon>
    </lineage>
</organism>
<dbReference type="GO" id="GO:0016298">
    <property type="term" value="F:lipase activity"/>
    <property type="evidence" value="ECO:0007669"/>
    <property type="project" value="UniProtKB-ARBA"/>
</dbReference>